<gene>
    <name evidence="1" type="ORF">NECAME_02274</name>
</gene>
<evidence type="ECO:0000313" key="1">
    <source>
        <dbReference type="EMBL" id="ETN80875.1"/>
    </source>
</evidence>
<keyword evidence="2" id="KW-1185">Reference proteome</keyword>
<dbReference type="STRING" id="51031.W2TFR1"/>
<dbReference type="KEGG" id="nai:NECAME_02274"/>
<accession>W2TFR1</accession>
<reference evidence="2" key="1">
    <citation type="journal article" date="2014" name="Nat. Genet.">
        <title>Genome of the human hookworm Necator americanus.</title>
        <authorList>
            <person name="Tang Y.T."/>
            <person name="Gao X."/>
            <person name="Rosa B.A."/>
            <person name="Abubucker S."/>
            <person name="Hallsworth-Pepin K."/>
            <person name="Martin J."/>
            <person name="Tyagi R."/>
            <person name="Heizer E."/>
            <person name="Zhang X."/>
            <person name="Bhonagiri-Palsikar V."/>
            <person name="Minx P."/>
            <person name="Warren W.C."/>
            <person name="Wang Q."/>
            <person name="Zhan B."/>
            <person name="Hotez P.J."/>
            <person name="Sternberg P.W."/>
            <person name="Dougall A."/>
            <person name="Gaze S.T."/>
            <person name="Mulvenna J."/>
            <person name="Sotillo J."/>
            <person name="Ranganathan S."/>
            <person name="Rabelo E.M."/>
            <person name="Wilson R.K."/>
            <person name="Felgner P.L."/>
            <person name="Bethony J."/>
            <person name="Hawdon J.M."/>
            <person name="Gasser R.B."/>
            <person name="Loukas A."/>
            <person name="Mitreva M."/>
        </authorList>
    </citation>
    <scope>NUCLEOTIDE SEQUENCE [LARGE SCALE GENOMIC DNA]</scope>
</reference>
<protein>
    <submittedName>
        <fullName evidence="1">Uncharacterized protein</fullName>
    </submittedName>
</protein>
<proteinExistence type="predicted"/>
<dbReference type="Proteomes" id="UP000053676">
    <property type="component" value="Unassembled WGS sequence"/>
</dbReference>
<evidence type="ECO:0000313" key="2">
    <source>
        <dbReference type="Proteomes" id="UP000053676"/>
    </source>
</evidence>
<organism evidence="1 2">
    <name type="scientific">Necator americanus</name>
    <name type="common">Human hookworm</name>
    <dbReference type="NCBI Taxonomy" id="51031"/>
    <lineage>
        <taxon>Eukaryota</taxon>
        <taxon>Metazoa</taxon>
        <taxon>Ecdysozoa</taxon>
        <taxon>Nematoda</taxon>
        <taxon>Chromadorea</taxon>
        <taxon>Rhabditida</taxon>
        <taxon>Rhabditina</taxon>
        <taxon>Rhabditomorpha</taxon>
        <taxon>Strongyloidea</taxon>
        <taxon>Ancylostomatidae</taxon>
        <taxon>Bunostominae</taxon>
        <taxon>Necator</taxon>
    </lineage>
</organism>
<dbReference type="OrthoDB" id="5844176at2759"/>
<dbReference type="AlphaFoldDB" id="W2TFR1"/>
<sequence length="277" mass="31448">MFLAAVNFKAFSYRTASVIPVGRRAGIVEAISILEKLVKLGRVKSLTRTLHALMHTAMKHQNAEEISRVEAVVKTFLPSSLERLKGFIQLELGRKAEFVESLKGNRLDPSHLRFILDLAAKLRTVAVLHSLLDLSILLQLRTQERASVYDELIIKYGKLGDAAQLEKILDLVFSEKEKEHFRATIARMTDPFNRFPSLSSSVLPRFHTLDFDFLDDELDDLEKWWTLLSLRVKNEDLGEIRAAHSQQSSTRLAEPVEGPFYLENKGETAYLLSVFAP</sequence>
<name>W2TFR1_NECAM</name>
<dbReference type="EMBL" id="KI658934">
    <property type="protein sequence ID" value="ETN80875.1"/>
    <property type="molecule type" value="Genomic_DNA"/>
</dbReference>